<keyword evidence="1" id="KW-0472">Membrane</keyword>
<name>A0ABS8DIL1_9FIRM</name>
<keyword evidence="1" id="KW-1133">Transmembrane helix</keyword>
<accession>A0ABS8DIL1</accession>
<dbReference type="NCBIfam" id="TIGR01906">
    <property type="entry name" value="integ_TIGR01906"/>
    <property type="match status" value="1"/>
</dbReference>
<comment type="caution">
    <text evidence="2">The sequence shown here is derived from an EMBL/GenBank/DDBJ whole genome shotgun (WGS) entry which is preliminary data.</text>
</comment>
<organism evidence="2 3">
    <name type="scientific">Bariatricus massiliensis</name>
    <dbReference type="NCBI Taxonomy" id="1745713"/>
    <lineage>
        <taxon>Bacteria</taxon>
        <taxon>Bacillati</taxon>
        <taxon>Bacillota</taxon>
        <taxon>Clostridia</taxon>
        <taxon>Lachnospirales</taxon>
        <taxon>Lachnospiraceae</taxon>
        <taxon>Bariatricus</taxon>
    </lineage>
</organism>
<evidence type="ECO:0000313" key="3">
    <source>
        <dbReference type="Proteomes" id="UP001299546"/>
    </source>
</evidence>
<evidence type="ECO:0000313" key="2">
    <source>
        <dbReference type="EMBL" id="MCB7388276.1"/>
    </source>
</evidence>
<dbReference type="InterPro" id="IPR010178">
    <property type="entry name" value="Lit"/>
</dbReference>
<dbReference type="Proteomes" id="UP001299546">
    <property type="component" value="Unassembled WGS sequence"/>
</dbReference>
<sequence>MKNNGLKNAVAVLAMFCLIIAVLITSFQAAIYGDTKYRFYEKEYERYEVTEELNMEMADVMAVTHYMMDYLIGREEVLSIETMVDGQRQDFFNEQDRLHMEDVKNLFLGGLALRWWLLGGFAVLTALFVWLKGDWKRWIPKAYFIGLGIFGVLTVILGVLFASDFTKYFTIFHEIFFTNDLWMFDPETDYMIRMLPEGFFYDMVMRIGLVFAGLLVLLFAAALIWKWVIKKKADKI</sequence>
<gene>
    <name evidence="2" type="ORF">LIZ65_13385</name>
</gene>
<feature type="transmembrane region" description="Helical" evidence="1">
    <location>
        <begin position="113"/>
        <end position="131"/>
    </location>
</feature>
<protein>
    <submittedName>
        <fullName evidence="2">TIGR01906 family membrane protein</fullName>
    </submittedName>
</protein>
<reference evidence="2 3" key="1">
    <citation type="submission" date="2021-10" db="EMBL/GenBank/DDBJ databases">
        <title>Collection of gut derived symbiotic bacterial strains cultured from healthy donors.</title>
        <authorList>
            <person name="Lin H."/>
            <person name="Littmann E."/>
            <person name="Kohout C."/>
            <person name="Pamer E.G."/>
        </authorList>
    </citation>
    <scope>NUCLEOTIDE SEQUENCE [LARGE SCALE GENOMIC DNA]</scope>
    <source>
        <strain evidence="2 3">DFI.1.165</strain>
    </source>
</reference>
<keyword evidence="1" id="KW-0812">Transmembrane</keyword>
<feature type="transmembrane region" description="Helical" evidence="1">
    <location>
        <begin position="143"/>
        <end position="162"/>
    </location>
</feature>
<dbReference type="Pfam" id="PF07314">
    <property type="entry name" value="Lit"/>
    <property type="match status" value="1"/>
</dbReference>
<evidence type="ECO:0000256" key="1">
    <source>
        <dbReference type="SAM" id="Phobius"/>
    </source>
</evidence>
<keyword evidence="3" id="KW-1185">Reference proteome</keyword>
<feature type="transmembrane region" description="Helical" evidence="1">
    <location>
        <begin position="203"/>
        <end position="225"/>
    </location>
</feature>
<proteinExistence type="predicted"/>
<dbReference type="EMBL" id="JAJCIS010000010">
    <property type="protein sequence ID" value="MCB7388276.1"/>
    <property type="molecule type" value="Genomic_DNA"/>
</dbReference>
<dbReference type="RefSeq" id="WP_066731484.1">
    <property type="nucleotide sequence ID" value="NZ_JAJCIQ010000010.1"/>
</dbReference>